<evidence type="ECO:0000256" key="5">
    <source>
        <dbReference type="ARBA" id="ARBA00023029"/>
    </source>
</evidence>
<dbReference type="Pfam" id="PF00521">
    <property type="entry name" value="DNA_topoisoIV"/>
    <property type="match status" value="1"/>
</dbReference>
<protein>
    <recommendedName>
        <fullName evidence="8">DNA gyrase subunit A</fullName>
        <ecNumber evidence="8">5.6.2.2</ecNumber>
    </recommendedName>
</protein>
<dbReference type="InterPro" id="IPR013760">
    <property type="entry name" value="Topo_IIA-like_dom_sf"/>
</dbReference>
<evidence type="ECO:0000256" key="11">
    <source>
        <dbReference type="SAM" id="MobiDB-lite"/>
    </source>
</evidence>
<dbReference type="InterPro" id="IPR035516">
    <property type="entry name" value="Gyrase/topoIV_suA_C"/>
</dbReference>
<evidence type="ECO:0000256" key="9">
    <source>
        <dbReference type="PROSITE-ProRule" id="PRU01384"/>
    </source>
</evidence>
<dbReference type="Pfam" id="PF03989">
    <property type="entry name" value="DNA_gyraseA_C"/>
    <property type="match status" value="6"/>
</dbReference>
<dbReference type="Gene3D" id="2.120.10.90">
    <property type="entry name" value="DNA gyrase/topoisomerase IV, subunit A, C-terminal"/>
    <property type="match status" value="1"/>
</dbReference>
<feature type="coiled-coil region" evidence="10">
    <location>
        <begin position="495"/>
        <end position="522"/>
    </location>
</feature>
<evidence type="ECO:0000313" key="13">
    <source>
        <dbReference type="EMBL" id="MDT0594287.1"/>
    </source>
</evidence>
<evidence type="ECO:0000256" key="1">
    <source>
        <dbReference type="ARBA" id="ARBA00000185"/>
    </source>
</evidence>
<dbReference type="SUPFAM" id="SSF101904">
    <property type="entry name" value="GyrA/ParC C-terminal domain-like"/>
    <property type="match status" value="1"/>
</dbReference>
<keyword evidence="6 8" id="KW-0238">DNA-binding</keyword>
<dbReference type="HAMAP" id="MF_01897">
    <property type="entry name" value="GyrA"/>
    <property type="match status" value="1"/>
</dbReference>
<dbReference type="PANTHER" id="PTHR43493">
    <property type="entry name" value="DNA GYRASE/TOPOISOMERASE SUBUNIT A"/>
    <property type="match status" value="1"/>
</dbReference>
<dbReference type="InterPro" id="IPR013758">
    <property type="entry name" value="Topo_IIA_A/C_ab"/>
</dbReference>
<keyword evidence="10" id="KW-0175">Coiled coil</keyword>
<dbReference type="Gene3D" id="3.90.199.10">
    <property type="entry name" value="Topoisomerase II, domain 5"/>
    <property type="match status" value="1"/>
</dbReference>
<organism evidence="13 14">
    <name type="scientific">Glaciecola petra</name>
    <dbReference type="NCBI Taxonomy" id="3075602"/>
    <lineage>
        <taxon>Bacteria</taxon>
        <taxon>Pseudomonadati</taxon>
        <taxon>Pseudomonadota</taxon>
        <taxon>Gammaproteobacteria</taxon>
        <taxon>Alteromonadales</taxon>
        <taxon>Alteromonadaceae</taxon>
        <taxon>Glaciecola</taxon>
    </lineage>
</organism>
<feature type="compositionally biased region" description="Acidic residues" evidence="11">
    <location>
        <begin position="883"/>
        <end position="896"/>
    </location>
</feature>
<dbReference type="InterPro" id="IPR013757">
    <property type="entry name" value="Topo_IIA_A_a_sf"/>
</dbReference>
<evidence type="ECO:0000256" key="3">
    <source>
        <dbReference type="ARBA" id="ARBA00022741"/>
    </source>
</evidence>
<dbReference type="InterPro" id="IPR002205">
    <property type="entry name" value="Topo_IIA_dom_A"/>
</dbReference>
<evidence type="ECO:0000256" key="8">
    <source>
        <dbReference type="HAMAP-Rule" id="MF_01897"/>
    </source>
</evidence>
<comment type="miscellaneous">
    <text evidence="8">Few gyrases are as efficient as E.coli at forming negative supercoils. Not all organisms have 2 type II topoisomerases; in organisms with a single type II topoisomerase this enzyme also has to decatenate newly replicated chromosomes.</text>
</comment>
<reference evidence="13 14" key="1">
    <citation type="submission" date="2023-09" db="EMBL/GenBank/DDBJ databases">
        <authorList>
            <person name="Rey-Velasco X."/>
        </authorList>
    </citation>
    <scope>NUCLEOTIDE SEQUENCE [LARGE SCALE GENOMIC DNA]</scope>
    <source>
        <strain evidence="13 14">P117</strain>
    </source>
</reference>
<dbReference type="PANTHER" id="PTHR43493:SF5">
    <property type="entry name" value="DNA GYRASE SUBUNIT A, CHLOROPLASTIC_MITOCHONDRIAL"/>
    <property type="match status" value="1"/>
</dbReference>
<dbReference type="PROSITE" id="PS52040">
    <property type="entry name" value="TOPO_IIA"/>
    <property type="match status" value="1"/>
</dbReference>
<dbReference type="Proteomes" id="UP001253545">
    <property type="component" value="Unassembled WGS sequence"/>
</dbReference>
<gene>
    <name evidence="8 13" type="primary">gyrA</name>
    <name evidence="13" type="ORF">RM552_05490</name>
</gene>
<evidence type="ECO:0000313" key="14">
    <source>
        <dbReference type="Proteomes" id="UP001253545"/>
    </source>
</evidence>
<dbReference type="RefSeq" id="WP_311367765.1">
    <property type="nucleotide sequence ID" value="NZ_JAVRHX010000001.1"/>
</dbReference>
<sequence>MTDSTQDSAKDISPINIEEELKNSYLDYAMSVIVGRALPDVRDGLKPVHRRVLFAMNELKNDYNKPYKKSARVVGDVIGKYHPHGDSAVYDTIVRMAQPFSLRYMLVDGQGNFGSVDGDSAAAMRYTEIRMAKIAHELLADLDKETVNFVPNYDGQEHIPEVLPTRVPNLLVNGSSGIAVGMATNIPPHNLTEVVNGCIELINNPDLTIEDLLEFIPGPDFPTAAIISGRQGIINAYKTGRGKIYLRAKAEIEQEENGKETIIVHEIPYQVNKARLIEKIAELVKDKKVEGISALRDESDKDGMRIVIEVKRNESAEVLLNHLYALTQLQTVFGINMVALDKTQPKVFNLKEVLESFILHRREVVTRRTVYELKKARDRAHILEGLAIALVNIDPIIELIKRSNSPADAKLALTQQGWDLGDVAQMLERAGNDAARPDWLADEYGIRDGQYYLTQEQAQAILDLRLNKLTGLEHDKILEEYRGLIDVIAELLEILGSSERLMEVITEELEKIRDEYGDERRTEITAASHDIDIEDLIEREEVVVTLSREGYVKYQKLSDYEAQRRGGKGKSATKMKDEDFIEKLLVANTHDHILCFSTRGRLYWLKVYQLPLASRNARGRPIVNILPLEEGERITAILPIQAFEAGKYVFMATANGSVKKTELIHYSRPRANGIIAINLNDGNELIGVDLTDGESEIMLFSDAGKVVRFSESQVRAMGRTATGVRGIRLGDAEKVVSLIVPHEDGDILTATENGYGKRTPIEEYPAKSRATKGVVSIKVSERNGQVVGAVQVNENNEMMLISDQGTLVRTRVSEVSSIGRNTQGVRLIKTADDEHVVALQKIEEVIEEAGEEVVEEGTVTANSESAETTDTQKLGENNSDSESSQDPEDDNEGDKA</sequence>
<dbReference type="EMBL" id="JAVRHX010000001">
    <property type="protein sequence ID" value="MDT0594287.1"/>
    <property type="molecule type" value="Genomic_DNA"/>
</dbReference>
<accession>A0ABU2ZNU1</accession>
<keyword evidence="14" id="KW-1185">Reference proteome</keyword>
<dbReference type="SUPFAM" id="SSF56719">
    <property type="entry name" value="Type II DNA topoisomerase"/>
    <property type="match status" value="1"/>
</dbReference>
<evidence type="ECO:0000256" key="2">
    <source>
        <dbReference type="ARBA" id="ARBA00008263"/>
    </source>
</evidence>
<dbReference type="SMART" id="SM00434">
    <property type="entry name" value="TOP4c"/>
    <property type="match status" value="1"/>
</dbReference>
<dbReference type="NCBIfam" id="NF004043">
    <property type="entry name" value="PRK05560.1"/>
    <property type="match status" value="1"/>
</dbReference>
<comment type="similarity">
    <text evidence="2 8">Belongs to the type II topoisomerase GyrA/ParC subunit family.</text>
</comment>
<feature type="domain" description="Topo IIA-type catalytic" evidence="12">
    <location>
        <begin position="38"/>
        <end position="536"/>
    </location>
</feature>
<keyword evidence="7 8" id="KW-0413">Isomerase</keyword>
<dbReference type="CDD" id="cd00187">
    <property type="entry name" value="TOP4c"/>
    <property type="match status" value="1"/>
</dbReference>
<comment type="caution">
    <text evidence="13">The sequence shown here is derived from an EMBL/GenBank/DDBJ whole genome shotgun (WGS) entry which is preliminary data.</text>
</comment>
<keyword evidence="5 8" id="KW-0799">Topoisomerase</keyword>
<evidence type="ECO:0000256" key="7">
    <source>
        <dbReference type="ARBA" id="ARBA00023235"/>
    </source>
</evidence>
<evidence type="ECO:0000256" key="10">
    <source>
        <dbReference type="SAM" id="Coils"/>
    </source>
</evidence>
<dbReference type="EC" id="5.6.2.2" evidence="8"/>
<comment type="function">
    <text evidence="8">A type II topoisomerase that negatively supercoils closed circular double-stranded (ds) DNA in an ATP-dependent manner to modulate DNA topology and maintain chromosomes in an underwound state. Negative supercoiling favors strand separation, and DNA replication, transcription, recombination and repair, all of which involve strand separation. Also able to catalyze the interconversion of other topological isomers of dsDNA rings, including catenanes and knotted rings. Type II topoisomerases break and join 2 DNA strands simultaneously in an ATP-dependent manner.</text>
</comment>
<keyword evidence="3 8" id="KW-0547">Nucleotide-binding</keyword>
<dbReference type="Gene3D" id="1.10.268.10">
    <property type="entry name" value="Topoisomerase, domain 3"/>
    <property type="match status" value="1"/>
</dbReference>
<comment type="catalytic activity">
    <reaction evidence="1 8 9">
        <text>ATP-dependent breakage, passage and rejoining of double-stranded DNA.</text>
        <dbReference type="EC" id="5.6.2.2"/>
    </reaction>
</comment>
<name>A0ABU2ZNU1_9ALTE</name>
<dbReference type="Gene3D" id="3.30.1360.40">
    <property type="match status" value="1"/>
</dbReference>
<keyword evidence="4 8" id="KW-0067">ATP-binding</keyword>
<dbReference type="GO" id="GO:0003918">
    <property type="term" value="F:DNA topoisomerase type II (double strand cut, ATP-hydrolyzing) activity"/>
    <property type="evidence" value="ECO:0007669"/>
    <property type="project" value="UniProtKB-EC"/>
</dbReference>
<evidence type="ECO:0000259" key="12">
    <source>
        <dbReference type="PROSITE" id="PS52040"/>
    </source>
</evidence>
<dbReference type="InterPro" id="IPR006691">
    <property type="entry name" value="GyrA/parC_rep"/>
</dbReference>
<feature type="short sequence motif" description="GyrA-box" evidence="8">
    <location>
        <begin position="563"/>
        <end position="569"/>
    </location>
</feature>
<comment type="subcellular location">
    <subcellularLocation>
        <location evidence="8">Cytoplasm</location>
    </subcellularLocation>
</comment>
<dbReference type="NCBIfam" id="TIGR01063">
    <property type="entry name" value="gyrA"/>
    <property type="match status" value="1"/>
</dbReference>
<evidence type="ECO:0000256" key="6">
    <source>
        <dbReference type="ARBA" id="ARBA00023125"/>
    </source>
</evidence>
<keyword evidence="8" id="KW-0963">Cytoplasm</keyword>
<dbReference type="InterPro" id="IPR005743">
    <property type="entry name" value="GyrA"/>
</dbReference>
<feature type="region of interest" description="Disordered" evidence="11">
    <location>
        <begin position="850"/>
        <end position="896"/>
    </location>
</feature>
<feature type="active site" description="O-(5'-phospho-DNA)-tyrosine intermediate" evidence="8 9">
    <location>
        <position position="126"/>
    </location>
</feature>
<evidence type="ECO:0000256" key="4">
    <source>
        <dbReference type="ARBA" id="ARBA00022840"/>
    </source>
</evidence>
<proteinExistence type="inferred from homology"/>
<feature type="compositionally biased region" description="Polar residues" evidence="11">
    <location>
        <begin position="862"/>
        <end position="875"/>
    </location>
</feature>
<dbReference type="InterPro" id="IPR050220">
    <property type="entry name" value="Type_II_DNA_Topoisomerases"/>
</dbReference>
<comment type="subunit">
    <text evidence="8">Heterotetramer, composed of two GyrA and two GyrB chains. In the heterotetramer, GyrA contains the active site tyrosine that forms a transient covalent intermediate with DNA, while GyrB binds cofactors and catalyzes ATP hydrolysis.</text>
</comment>
<dbReference type="NCBIfam" id="NF004044">
    <property type="entry name" value="PRK05561.1"/>
    <property type="match status" value="1"/>
</dbReference>